<dbReference type="Proteomes" id="UP000288805">
    <property type="component" value="Unassembled WGS sequence"/>
</dbReference>
<dbReference type="GO" id="GO:0016301">
    <property type="term" value="F:kinase activity"/>
    <property type="evidence" value="ECO:0007669"/>
    <property type="project" value="UniProtKB-KW"/>
</dbReference>
<dbReference type="FunFam" id="2.90.10.10:FF:000005">
    <property type="entry name" value="G-type lectin S-receptor-like serine/threonine-protein kinase"/>
    <property type="match status" value="1"/>
</dbReference>
<evidence type="ECO:0000313" key="6">
    <source>
        <dbReference type="EMBL" id="RVW68949.1"/>
    </source>
</evidence>
<evidence type="ECO:0000256" key="3">
    <source>
        <dbReference type="ARBA" id="ARBA00023180"/>
    </source>
</evidence>
<dbReference type="InterPro" id="IPR001480">
    <property type="entry name" value="Bulb-type_lectin_dom"/>
</dbReference>
<dbReference type="CDD" id="cd00028">
    <property type="entry name" value="B_lectin"/>
    <property type="match status" value="1"/>
</dbReference>
<keyword evidence="6" id="KW-0675">Receptor</keyword>
<reference evidence="6 7" key="1">
    <citation type="journal article" date="2018" name="PLoS Genet.">
        <title>Population sequencing reveals clonal diversity and ancestral inbreeding in the grapevine cultivar Chardonnay.</title>
        <authorList>
            <person name="Roach M.J."/>
            <person name="Johnson D.L."/>
            <person name="Bohlmann J."/>
            <person name="van Vuuren H.J."/>
            <person name="Jones S.J."/>
            <person name="Pretorius I.S."/>
            <person name="Schmidt S.A."/>
            <person name="Borneman A.R."/>
        </authorList>
    </citation>
    <scope>NUCLEOTIDE SEQUENCE [LARGE SCALE GENOMIC DNA]</scope>
    <source>
        <strain evidence="7">cv. Chardonnay</strain>
        <tissue evidence="6">Leaf</tissue>
    </source>
</reference>
<dbReference type="GO" id="GO:0030246">
    <property type="term" value="F:carbohydrate binding"/>
    <property type="evidence" value="ECO:0007669"/>
    <property type="project" value="UniProtKB-KW"/>
</dbReference>
<dbReference type="SUPFAM" id="SSF51110">
    <property type="entry name" value="alpha-D-mannose-specific plant lectins"/>
    <property type="match status" value="1"/>
</dbReference>
<dbReference type="InterPro" id="IPR036426">
    <property type="entry name" value="Bulb-type_lectin_dom_sf"/>
</dbReference>
<evidence type="ECO:0000256" key="4">
    <source>
        <dbReference type="SAM" id="SignalP"/>
    </source>
</evidence>
<dbReference type="Pfam" id="PF01453">
    <property type="entry name" value="B_lectin"/>
    <property type="match status" value="1"/>
</dbReference>
<keyword evidence="3" id="KW-0325">Glycoprotein</keyword>
<dbReference type="PROSITE" id="PS50927">
    <property type="entry name" value="BULB_LECTIN"/>
    <property type="match status" value="1"/>
</dbReference>
<evidence type="ECO:0000313" key="7">
    <source>
        <dbReference type="Proteomes" id="UP000288805"/>
    </source>
</evidence>
<keyword evidence="6" id="KW-0418">Kinase</keyword>
<feature type="chain" id="PRO_5019552789" evidence="4">
    <location>
        <begin position="29"/>
        <end position="207"/>
    </location>
</feature>
<dbReference type="EMBL" id="QGNW01000513">
    <property type="protein sequence ID" value="RVW68949.1"/>
    <property type="molecule type" value="Genomic_DNA"/>
</dbReference>
<dbReference type="SMART" id="SM00108">
    <property type="entry name" value="B_lectin"/>
    <property type="match status" value="1"/>
</dbReference>
<keyword evidence="6" id="KW-0808">Transferase</keyword>
<gene>
    <name evidence="6" type="primary">VvCHDp000318_7</name>
    <name evidence="6" type="ORF">CK203_057000</name>
</gene>
<dbReference type="AlphaFoldDB" id="A0A438G9R5"/>
<evidence type="ECO:0000256" key="1">
    <source>
        <dbReference type="ARBA" id="ARBA00022729"/>
    </source>
</evidence>
<sequence length="207" mass="22963">MKFSTRRCSANLVFLLISSGFHWQFADAFTDTILQGQSITTSQTITIISAAGNFELGFFSPGNSTNYYVGIWYKKASDQTIVWVANREYAFKNPSVVLTVSTDGNLEILEGKFAYKVTSISSNRNTSATLLDSGNLVLRNDNSTILWQSFDYPSHTFLQGMKIGYDKRAGKTWSLTSWKSTEDPSPGVFSLEHDPNGTIVQSRGIGH</sequence>
<dbReference type="PANTHER" id="PTHR32444">
    <property type="entry name" value="BULB-TYPE LECTIN DOMAIN-CONTAINING PROTEIN"/>
    <property type="match status" value="1"/>
</dbReference>
<proteinExistence type="predicted"/>
<dbReference type="Gene3D" id="2.90.10.10">
    <property type="entry name" value="Bulb-type lectin domain"/>
    <property type="match status" value="1"/>
</dbReference>
<accession>A0A438G9R5</accession>
<comment type="caution">
    <text evidence="6">The sequence shown here is derived from an EMBL/GenBank/DDBJ whole genome shotgun (WGS) entry which is preliminary data.</text>
</comment>
<feature type="signal peptide" evidence="4">
    <location>
        <begin position="1"/>
        <end position="28"/>
    </location>
</feature>
<protein>
    <submittedName>
        <fullName evidence="6">G-type lectin S-receptor-like serine/threonine-protein kinase</fullName>
    </submittedName>
</protein>
<evidence type="ECO:0000259" key="5">
    <source>
        <dbReference type="PROSITE" id="PS50927"/>
    </source>
</evidence>
<keyword evidence="2" id="KW-1015">Disulfide bond</keyword>
<keyword evidence="6" id="KW-0430">Lectin</keyword>
<feature type="domain" description="Bulb-type lectin" evidence="5">
    <location>
        <begin position="30"/>
        <end position="151"/>
    </location>
</feature>
<name>A0A438G9R5_VITVI</name>
<evidence type="ECO:0000256" key="2">
    <source>
        <dbReference type="ARBA" id="ARBA00023157"/>
    </source>
</evidence>
<dbReference type="PANTHER" id="PTHR32444:SF238">
    <property type="entry name" value="APPLE DOMAIN-CONTAINING PROTEIN"/>
    <property type="match status" value="1"/>
</dbReference>
<keyword evidence="1 4" id="KW-0732">Signal</keyword>
<organism evidence="6 7">
    <name type="scientific">Vitis vinifera</name>
    <name type="common">Grape</name>
    <dbReference type="NCBI Taxonomy" id="29760"/>
    <lineage>
        <taxon>Eukaryota</taxon>
        <taxon>Viridiplantae</taxon>
        <taxon>Streptophyta</taxon>
        <taxon>Embryophyta</taxon>
        <taxon>Tracheophyta</taxon>
        <taxon>Spermatophyta</taxon>
        <taxon>Magnoliopsida</taxon>
        <taxon>eudicotyledons</taxon>
        <taxon>Gunneridae</taxon>
        <taxon>Pentapetalae</taxon>
        <taxon>rosids</taxon>
        <taxon>Vitales</taxon>
        <taxon>Vitaceae</taxon>
        <taxon>Viteae</taxon>
        <taxon>Vitis</taxon>
    </lineage>
</organism>